<dbReference type="InterPro" id="IPR027417">
    <property type="entry name" value="P-loop_NTPase"/>
</dbReference>
<dbReference type="AlphaFoldDB" id="A0A381RAP6"/>
<evidence type="ECO:0000313" key="1">
    <source>
        <dbReference type="EMBL" id="SUZ86927.1"/>
    </source>
</evidence>
<gene>
    <name evidence="1" type="ORF">METZ01_LOCUS39781</name>
</gene>
<evidence type="ECO:0008006" key="2">
    <source>
        <dbReference type="Google" id="ProtNLM"/>
    </source>
</evidence>
<dbReference type="EMBL" id="UINC01001705">
    <property type="protein sequence ID" value="SUZ86927.1"/>
    <property type="molecule type" value="Genomic_DNA"/>
</dbReference>
<reference evidence="1" key="1">
    <citation type="submission" date="2018-05" db="EMBL/GenBank/DDBJ databases">
        <authorList>
            <person name="Lanie J.A."/>
            <person name="Ng W.-L."/>
            <person name="Kazmierczak K.M."/>
            <person name="Andrzejewski T.M."/>
            <person name="Davidsen T.M."/>
            <person name="Wayne K.J."/>
            <person name="Tettelin H."/>
            <person name="Glass J.I."/>
            <person name="Rusch D."/>
            <person name="Podicherti R."/>
            <person name="Tsui H.-C.T."/>
            <person name="Winkler M.E."/>
        </authorList>
    </citation>
    <scope>NUCLEOTIDE SEQUENCE</scope>
</reference>
<accession>A0A381RAP6</accession>
<organism evidence="1">
    <name type="scientific">marine metagenome</name>
    <dbReference type="NCBI Taxonomy" id="408172"/>
    <lineage>
        <taxon>unclassified sequences</taxon>
        <taxon>metagenomes</taxon>
        <taxon>ecological metagenomes</taxon>
    </lineage>
</organism>
<feature type="non-terminal residue" evidence="1">
    <location>
        <position position="1"/>
    </location>
</feature>
<protein>
    <recommendedName>
        <fullName evidence="2">Type IV pili twitching motility protein PilT</fullName>
    </recommendedName>
</protein>
<proteinExistence type="predicted"/>
<name>A0A381RAP6_9ZZZZ</name>
<dbReference type="Gene3D" id="3.40.50.300">
    <property type="entry name" value="P-loop containing nucleotide triphosphate hydrolases"/>
    <property type="match status" value="1"/>
</dbReference>
<sequence length="101" mass="10973">VEEGGRVVAVEVMLVTGTIRDCITDPERMEEIIDLIQEGREQYGSQTFDQHLMDLVKSGIVEFELAKAAANSPSDFDLKWNLIGGSEAATAPESEVGGFTL</sequence>